<dbReference type="SUPFAM" id="SSF56801">
    <property type="entry name" value="Acetyl-CoA synthetase-like"/>
    <property type="match status" value="1"/>
</dbReference>
<accession>A0A097AQR3</accession>
<proteinExistence type="inferred from homology"/>
<dbReference type="eggNOG" id="COG0318">
    <property type="taxonomic scope" value="Bacteria"/>
</dbReference>
<dbReference type="HOGENOM" id="CLU_000022_59_0_9"/>
<evidence type="ECO:0000259" key="4">
    <source>
        <dbReference type="Pfam" id="PF13193"/>
    </source>
</evidence>
<evidence type="ECO:0000256" key="1">
    <source>
        <dbReference type="ARBA" id="ARBA00006432"/>
    </source>
</evidence>
<dbReference type="EMBL" id="CP009170">
    <property type="protein sequence ID" value="AIS52127.1"/>
    <property type="molecule type" value="Genomic_DNA"/>
</dbReference>
<dbReference type="Pfam" id="PF13193">
    <property type="entry name" value="AMP-binding_C"/>
    <property type="match status" value="1"/>
</dbReference>
<dbReference type="PROSITE" id="PS00455">
    <property type="entry name" value="AMP_BINDING"/>
    <property type="match status" value="1"/>
</dbReference>
<feature type="domain" description="AMP-binding enzyme C-terminal" evidence="4">
    <location>
        <begin position="425"/>
        <end position="502"/>
    </location>
</feature>
<evidence type="ECO:0000313" key="6">
    <source>
        <dbReference type="Proteomes" id="UP000029669"/>
    </source>
</evidence>
<dbReference type="Gene3D" id="3.40.50.12780">
    <property type="entry name" value="N-terminal domain of ligase-like"/>
    <property type="match status" value="1"/>
</dbReference>
<keyword evidence="2 5" id="KW-0436">Ligase</keyword>
<dbReference type="InterPro" id="IPR025110">
    <property type="entry name" value="AMP-bd_C"/>
</dbReference>
<keyword evidence="6" id="KW-1185">Reference proteome</keyword>
<reference evidence="6" key="1">
    <citation type="journal article" date="2015" name="Genome Announc.">
        <title>Whole-Genome Sequences of 80 Environmental and Clinical Isolates of Burkholderia pseudomallei.</title>
        <authorList>
            <person name="Johnson S.L."/>
            <person name="Baker A.L."/>
            <person name="Chain P.S."/>
            <person name="Currie B.J."/>
            <person name="Daligault H.E."/>
            <person name="Davenport K.W."/>
            <person name="Davis C.B."/>
            <person name="Inglis T.J."/>
            <person name="Kaestli M."/>
            <person name="Koren S."/>
            <person name="Mayo M."/>
            <person name="Merritt A.J."/>
            <person name="Price E.P."/>
            <person name="Sarovich D.S."/>
            <person name="Warner J."/>
            <person name="Rosovitz M.J."/>
        </authorList>
    </citation>
    <scope>NUCLEOTIDE SEQUENCE [LARGE SCALE GENOMIC DNA]</scope>
    <source>
        <strain evidence="6">DSM 2030</strain>
    </source>
</reference>
<dbReference type="AlphaFoldDB" id="A0A097AQR3"/>
<dbReference type="Proteomes" id="UP000029669">
    <property type="component" value="Chromosome"/>
</dbReference>
<dbReference type="PANTHER" id="PTHR24096">
    <property type="entry name" value="LONG-CHAIN-FATTY-ACID--COA LIGASE"/>
    <property type="match status" value="1"/>
</dbReference>
<evidence type="ECO:0000313" key="5">
    <source>
        <dbReference type="EMBL" id="AIS52127.1"/>
    </source>
</evidence>
<name>A0A097AQR3_THEKI</name>
<dbReference type="InterPro" id="IPR042099">
    <property type="entry name" value="ANL_N_sf"/>
</dbReference>
<dbReference type="KEGG" id="tki:TKV_c09480"/>
<evidence type="ECO:0000259" key="3">
    <source>
        <dbReference type="Pfam" id="PF00501"/>
    </source>
</evidence>
<feature type="domain" description="AMP-dependent synthetase/ligase" evidence="3">
    <location>
        <begin position="30"/>
        <end position="375"/>
    </location>
</feature>
<dbReference type="STRING" id="2325.TKV_c09480"/>
<dbReference type="PANTHER" id="PTHR24096:SF149">
    <property type="entry name" value="AMP-BINDING DOMAIN-CONTAINING PROTEIN-RELATED"/>
    <property type="match status" value="1"/>
</dbReference>
<protein>
    <submittedName>
        <fullName evidence="5">Long-chain-fatty-acid--CoA ligase LcfB</fullName>
        <ecNumber evidence="5">6.2.1.3</ecNumber>
    </submittedName>
</protein>
<dbReference type="Gene3D" id="3.30.300.30">
    <property type="match status" value="1"/>
</dbReference>
<dbReference type="EC" id="6.2.1.3" evidence="5"/>
<comment type="similarity">
    <text evidence="1">Belongs to the ATP-dependent AMP-binding enzyme family.</text>
</comment>
<dbReference type="InterPro" id="IPR045851">
    <property type="entry name" value="AMP-bd_C_sf"/>
</dbReference>
<gene>
    <name evidence="5" type="primary">lcfB1</name>
    <name evidence="5" type="ORF">TKV_c09480</name>
</gene>
<sequence>MVYRPLNKEREGALSIVYWRYLAKWENSPKIAIKQKNRSISYSELYEKSTLAARQIQKEKKPNIGIYLPNSIDYAISYFGITLAKKCIVPIPIEFTIKEIRDTVLHCELSAIITNLANLEKLKPLKMAFPQSLRILTIEDLLSNNNISEQENNIPLASESSEHDVAIMLCSSGTTGSSKRVMLTHHNLITNIKSNILSLSFNQDDITLIVLPMYFGYCNTAQFLTHLYVGATIVINEPPFTPQSLLSTIQKEKITNFTAVPSILVMLMQFKRKDQYDLHSLKMVCFGGGIIAEEIIKGLIEAFPTVGFVHTYGLTEASPRLTCLLPSDALRKIGSVGKPIPFVQVKVVDENGKEKKIGEVGEIIAFGENIMKGYYKDEEATRKAIRNGWLYTGDLGYFDEEGYLYIVGRKKNIIISKSINILPEEIEKVLLNHPLVKEVCVTSEPDEVLGEAVIAKVVPSSSMPSTEIENILEDYCRENLATFKIPKRIDIVPSLDKTYTGKIKRNYNERR</sequence>
<dbReference type="Pfam" id="PF00501">
    <property type="entry name" value="AMP-binding"/>
    <property type="match status" value="1"/>
</dbReference>
<dbReference type="GO" id="GO:0004467">
    <property type="term" value="F:long-chain fatty acid-CoA ligase activity"/>
    <property type="evidence" value="ECO:0007669"/>
    <property type="project" value="UniProtKB-EC"/>
</dbReference>
<dbReference type="InterPro" id="IPR000873">
    <property type="entry name" value="AMP-dep_synth/lig_dom"/>
</dbReference>
<evidence type="ECO:0000256" key="2">
    <source>
        <dbReference type="ARBA" id="ARBA00022598"/>
    </source>
</evidence>
<dbReference type="InterPro" id="IPR020845">
    <property type="entry name" value="AMP-binding_CS"/>
</dbReference>
<organism evidence="5 6">
    <name type="scientific">Thermoanaerobacter kivui</name>
    <name type="common">Acetogenium kivui</name>
    <dbReference type="NCBI Taxonomy" id="2325"/>
    <lineage>
        <taxon>Bacteria</taxon>
        <taxon>Bacillati</taxon>
        <taxon>Bacillota</taxon>
        <taxon>Clostridia</taxon>
        <taxon>Thermoanaerobacterales</taxon>
        <taxon>Thermoanaerobacteraceae</taxon>
        <taxon>Thermoanaerobacter</taxon>
    </lineage>
</organism>